<proteinExistence type="inferred from homology"/>
<dbReference type="Pfam" id="PF03401">
    <property type="entry name" value="TctC"/>
    <property type="match status" value="1"/>
</dbReference>
<evidence type="ECO:0008006" key="6">
    <source>
        <dbReference type="Google" id="ProtNLM"/>
    </source>
</evidence>
<dbReference type="EMBL" id="PYAL01000001">
    <property type="protein sequence ID" value="RXN92317.1"/>
    <property type="molecule type" value="Genomic_DNA"/>
</dbReference>
<keyword evidence="3" id="KW-0472">Membrane</keyword>
<evidence type="ECO:0000256" key="1">
    <source>
        <dbReference type="ARBA" id="ARBA00006987"/>
    </source>
</evidence>
<dbReference type="PIRSF" id="PIRSF017082">
    <property type="entry name" value="YflP"/>
    <property type="match status" value="1"/>
</dbReference>
<evidence type="ECO:0000313" key="4">
    <source>
        <dbReference type="EMBL" id="RXN92317.1"/>
    </source>
</evidence>
<dbReference type="CDD" id="cd13578">
    <property type="entry name" value="PBP2_Bug27"/>
    <property type="match status" value="1"/>
</dbReference>
<keyword evidence="3" id="KW-0812">Transmembrane</keyword>
<feature type="compositionally biased region" description="Basic and acidic residues" evidence="2">
    <location>
        <begin position="27"/>
        <end position="50"/>
    </location>
</feature>
<evidence type="ECO:0000313" key="5">
    <source>
        <dbReference type="Proteomes" id="UP000290849"/>
    </source>
</evidence>
<feature type="region of interest" description="Disordered" evidence="2">
    <location>
        <begin position="1"/>
        <end position="50"/>
    </location>
</feature>
<dbReference type="InterPro" id="IPR042100">
    <property type="entry name" value="Bug_dom1"/>
</dbReference>
<protein>
    <recommendedName>
        <fullName evidence="6">LacI family transcriptional regulator</fullName>
    </recommendedName>
</protein>
<dbReference type="PANTHER" id="PTHR42928:SF5">
    <property type="entry name" value="BLR1237 PROTEIN"/>
    <property type="match status" value="1"/>
</dbReference>
<dbReference type="Proteomes" id="UP000290849">
    <property type="component" value="Unassembled WGS sequence"/>
</dbReference>
<feature type="compositionally biased region" description="Basic and acidic residues" evidence="2">
    <location>
        <begin position="1"/>
        <end position="10"/>
    </location>
</feature>
<dbReference type="AlphaFoldDB" id="A0A4Q1HNF6"/>
<sequence>MTETKVEARARPKAQAGRGENTGDSMDDIKQESKRENVKRESVKWEETARQKRRGRWSMAIAMLAAAVATTPAPALARYPDKPVHIIVGFTPGGSTDAVARLMAAKLGERLGQSFIVENKPGANGNIATEYTQRSPADGYTLYYTSIGFVTNPLMYKTARYDPAHDFTAIGQIMSAPNVLVVPANSPYQNMKQLIADGKARPGALNFASSGTGTSVHLSGELFAALSGLDVVHIPYKGSGSFMSDLIAGRMTMAFPNLPTALPLIKGGQLRALGVTTRTRSGAAPDIPSIEEAGLPGYDMSTWYGLVGPKDLPADVVATLSDALLKTLDDPDFKDKLLLSGADPKGSTPAQFQQFINQQTTAWKGVLAKMKVEAN</sequence>
<name>A0A4Q1HNF6_9BURK</name>
<comment type="caution">
    <text evidence="4">The sequence shown here is derived from an EMBL/GenBank/DDBJ whole genome shotgun (WGS) entry which is preliminary data.</text>
</comment>
<feature type="transmembrane region" description="Helical" evidence="3">
    <location>
        <begin position="57"/>
        <end position="77"/>
    </location>
</feature>
<dbReference type="PANTHER" id="PTHR42928">
    <property type="entry name" value="TRICARBOXYLATE-BINDING PROTEIN"/>
    <property type="match status" value="1"/>
</dbReference>
<reference evidence="4 5" key="1">
    <citation type="journal article" date="2017" name="Int. J. Syst. Evol. Microbiol.">
        <title>Achromobacter aloeverae sp. nov., isolated from the root of Aloe vera (L.) Burm.f.</title>
        <authorList>
            <person name="Kuncharoen N."/>
            <person name="Muramatsu Y."/>
            <person name="Shibata C."/>
            <person name="Kamakura Y."/>
            <person name="Nakagawa Y."/>
            <person name="Tanasupawat S."/>
        </authorList>
    </citation>
    <scope>NUCLEOTIDE SEQUENCE [LARGE SCALE GENOMIC DNA]</scope>
    <source>
        <strain evidence="4 5">AVA-1</strain>
    </source>
</reference>
<dbReference type="Gene3D" id="3.40.190.10">
    <property type="entry name" value="Periplasmic binding protein-like II"/>
    <property type="match status" value="1"/>
</dbReference>
<gene>
    <name evidence="4" type="ORF">C7R54_00690</name>
</gene>
<dbReference type="Gene3D" id="3.40.190.150">
    <property type="entry name" value="Bordetella uptake gene, domain 1"/>
    <property type="match status" value="1"/>
</dbReference>
<dbReference type="InterPro" id="IPR005064">
    <property type="entry name" value="BUG"/>
</dbReference>
<organism evidence="4 5">
    <name type="scientific">Achromobacter aloeverae</name>
    <dbReference type="NCBI Taxonomy" id="1750518"/>
    <lineage>
        <taxon>Bacteria</taxon>
        <taxon>Pseudomonadati</taxon>
        <taxon>Pseudomonadota</taxon>
        <taxon>Betaproteobacteria</taxon>
        <taxon>Burkholderiales</taxon>
        <taxon>Alcaligenaceae</taxon>
        <taxon>Achromobacter</taxon>
    </lineage>
</organism>
<evidence type="ECO:0000256" key="3">
    <source>
        <dbReference type="SAM" id="Phobius"/>
    </source>
</evidence>
<evidence type="ECO:0000256" key="2">
    <source>
        <dbReference type="SAM" id="MobiDB-lite"/>
    </source>
</evidence>
<comment type="similarity">
    <text evidence="1">Belongs to the UPF0065 (bug) family.</text>
</comment>
<dbReference type="SUPFAM" id="SSF53850">
    <property type="entry name" value="Periplasmic binding protein-like II"/>
    <property type="match status" value="1"/>
</dbReference>
<keyword evidence="5" id="KW-1185">Reference proteome</keyword>
<accession>A0A4Q1HNF6</accession>
<keyword evidence="3" id="KW-1133">Transmembrane helix</keyword>